<dbReference type="PANTHER" id="PTHR43133">
    <property type="entry name" value="RNA POLYMERASE ECF-TYPE SIGMA FACTO"/>
    <property type="match status" value="1"/>
</dbReference>
<dbReference type="STRING" id="1173584.SAMN05444851_1730"/>
<dbReference type="RefSeq" id="WP_091429899.1">
    <property type="nucleotide sequence ID" value="NZ_FOJB01000001.1"/>
</dbReference>
<keyword evidence="5" id="KW-0804">Transcription</keyword>
<evidence type="ECO:0000256" key="5">
    <source>
        <dbReference type="ARBA" id="ARBA00023163"/>
    </source>
</evidence>
<name>A0A1I0PLG7_9RHOB</name>
<proteinExistence type="inferred from homology"/>
<dbReference type="GO" id="GO:0003677">
    <property type="term" value="F:DNA binding"/>
    <property type="evidence" value="ECO:0007669"/>
    <property type="project" value="UniProtKB-KW"/>
</dbReference>
<dbReference type="EMBL" id="FOJB01000001">
    <property type="protein sequence ID" value="SEW15236.1"/>
    <property type="molecule type" value="Genomic_DNA"/>
</dbReference>
<dbReference type="Gene3D" id="1.10.10.10">
    <property type="entry name" value="Winged helix-like DNA-binding domain superfamily/Winged helix DNA-binding domain"/>
    <property type="match status" value="1"/>
</dbReference>
<keyword evidence="3" id="KW-0731">Sigma factor</keyword>
<evidence type="ECO:0000259" key="6">
    <source>
        <dbReference type="Pfam" id="PF04542"/>
    </source>
</evidence>
<dbReference type="Proteomes" id="UP000199650">
    <property type="component" value="Unassembled WGS sequence"/>
</dbReference>
<keyword evidence="4" id="KW-0238">DNA-binding</keyword>
<evidence type="ECO:0000313" key="7">
    <source>
        <dbReference type="EMBL" id="SEW15236.1"/>
    </source>
</evidence>
<evidence type="ECO:0000256" key="3">
    <source>
        <dbReference type="ARBA" id="ARBA00023082"/>
    </source>
</evidence>
<dbReference type="Pfam" id="PF04542">
    <property type="entry name" value="Sigma70_r2"/>
    <property type="match status" value="1"/>
</dbReference>
<dbReference type="AlphaFoldDB" id="A0A1I0PLG7"/>
<reference evidence="7 8" key="1">
    <citation type="submission" date="2016-10" db="EMBL/GenBank/DDBJ databases">
        <authorList>
            <person name="de Groot N.N."/>
        </authorList>
    </citation>
    <scope>NUCLEOTIDE SEQUENCE [LARGE SCALE GENOMIC DNA]</scope>
    <source>
        <strain evidence="7 8">DSM 29439</strain>
    </source>
</reference>
<dbReference type="Gene3D" id="1.10.1740.10">
    <property type="match status" value="1"/>
</dbReference>
<evidence type="ECO:0000256" key="1">
    <source>
        <dbReference type="ARBA" id="ARBA00010641"/>
    </source>
</evidence>
<dbReference type="GO" id="GO:0016987">
    <property type="term" value="F:sigma factor activity"/>
    <property type="evidence" value="ECO:0007669"/>
    <property type="project" value="UniProtKB-KW"/>
</dbReference>
<dbReference type="SUPFAM" id="SSF88659">
    <property type="entry name" value="Sigma3 and sigma4 domains of RNA polymerase sigma factors"/>
    <property type="match status" value="1"/>
</dbReference>
<keyword evidence="8" id="KW-1185">Reference proteome</keyword>
<dbReference type="GO" id="GO:0006352">
    <property type="term" value="P:DNA-templated transcription initiation"/>
    <property type="evidence" value="ECO:0007669"/>
    <property type="project" value="InterPro"/>
</dbReference>
<dbReference type="InterPro" id="IPR013325">
    <property type="entry name" value="RNA_pol_sigma_r2"/>
</dbReference>
<dbReference type="InterPro" id="IPR039425">
    <property type="entry name" value="RNA_pol_sigma-70-like"/>
</dbReference>
<dbReference type="SUPFAM" id="SSF88946">
    <property type="entry name" value="Sigma2 domain of RNA polymerase sigma factors"/>
    <property type="match status" value="1"/>
</dbReference>
<dbReference type="InterPro" id="IPR013324">
    <property type="entry name" value="RNA_pol_sigma_r3/r4-like"/>
</dbReference>
<comment type="similarity">
    <text evidence="1">Belongs to the sigma-70 factor family. ECF subfamily.</text>
</comment>
<dbReference type="InterPro" id="IPR007627">
    <property type="entry name" value="RNA_pol_sigma70_r2"/>
</dbReference>
<keyword evidence="2" id="KW-0805">Transcription regulation</keyword>
<evidence type="ECO:0000256" key="4">
    <source>
        <dbReference type="ARBA" id="ARBA00023125"/>
    </source>
</evidence>
<dbReference type="InterPro" id="IPR036388">
    <property type="entry name" value="WH-like_DNA-bd_sf"/>
</dbReference>
<dbReference type="OrthoDB" id="7861343at2"/>
<evidence type="ECO:0000256" key="2">
    <source>
        <dbReference type="ARBA" id="ARBA00023015"/>
    </source>
</evidence>
<dbReference type="PANTHER" id="PTHR43133:SF8">
    <property type="entry name" value="RNA POLYMERASE SIGMA FACTOR HI_1459-RELATED"/>
    <property type="match status" value="1"/>
</dbReference>
<evidence type="ECO:0000313" key="8">
    <source>
        <dbReference type="Proteomes" id="UP000199650"/>
    </source>
</evidence>
<feature type="domain" description="RNA polymerase sigma-70 region 2" evidence="6">
    <location>
        <begin position="28"/>
        <end position="86"/>
    </location>
</feature>
<organism evidence="7 8">
    <name type="scientific">Aliiroseovarius sediminilitoris</name>
    <dbReference type="NCBI Taxonomy" id="1173584"/>
    <lineage>
        <taxon>Bacteria</taxon>
        <taxon>Pseudomonadati</taxon>
        <taxon>Pseudomonadota</taxon>
        <taxon>Alphaproteobacteria</taxon>
        <taxon>Rhodobacterales</taxon>
        <taxon>Paracoccaceae</taxon>
        <taxon>Aliiroseovarius</taxon>
    </lineage>
</organism>
<dbReference type="InterPro" id="IPR014284">
    <property type="entry name" value="RNA_pol_sigma-70_dom"/>
</dbReference>
<accession>A0A1I0PLG7</accession>
<sequence>MVPQDTGNPENPDGSPERALLDGRGAFLGFLIKRLGNRADAEDVLQDFCIRVLNRKDQLRDVERMDAWLYAILRSTLNDHYRKGTRRGRLAAAVAREPEEWIADAPTQMARLCTCHGGLISELRPADSELIRRIDFGEEDRESVANDLGLTRNALGVRLHRARTALREALTNHCGACCQNDRDDCFCPPQGCENEEHETDCEAEPPQS</sequence>
<dbReference type="NCBIfam" id="TIGR02937">
    <property type="entry name" value="sigma70-ECF"/>
    <property type="match status" value="1"/>
</dbReference>
<protein>
    <submittedName>
        <fullName evidence="7">RNA polymerase sigma-70 factor, ECF subfamily</fullName>
    </submittedName>
</protein>
<gene>
    <name evidence="7" type="ORF">SAMN05444851_1730</name>
</gene>